<sequence length="72" mass="8521">MLKKILISNNLQRFDPRWMLRQKRKGCWSCRRSVGQSGRSPSEAMTLWNSQKRSCSAETDGIIKHMQKNRRI</sequence>
<keyword evidence="3" id="KW-1185">Reference proteome</keyword>
<organism evidence="2 3">
    <name type="scientific">Cylicocyclus nassatus</name>
    <name type="common">Nematode worm</name>
    <dbReference type="NCBI Taxonomy" id="53992"/>
    <lineage>
        <taxon>Eukaryota</taxon>
        <taxon>Metazoa</taxon>
        <taxon>Ecdysozoa</taxon>
        <taxon>Nematoda</taxon>
        <taxon>Chromadorea</taxon>
        <taxon>Rhabditida</taxon>
        <taxon>Rhabditina</taxon>
        <taxon>Rhabditomorpha</taxon>
        <taxon>Strongyloidea</taxon>
        <taxon>Strongylidae</taxon>
        <taxon>Cylicocyclus</taxon>
    </lineage>
</organism>
<gene>
    <name evidence="2" type="ORF">CYNAS_LOCUS14000</name>
</gene>
<dbReference type="Proteomes" id="UP001176961">
    <property type="component" value="Unassembled WGS sequence"/>
</dbReference>
<proteinExistence type="predicted"/>
<feature type="region of interest" description="Disordered" evidence="1">
    <location>
        <begin position="31"/>
        <end position="50"/>
    </location>
</feature>
<evidence type="ECO:0000256" key="1">
    <source>
        <dbReference type="SAM" id="MobiDB-lite"/>
    </source>
</evidence>
<comment type="caution">
    <text evidence="2">The sequence shown here is derived from an EMBL/GenBank/DDBJ whole genome shotgun (WGS) entry which is preliminary data.</text>
</comment>
<dbReference type="EMBL" id="CATQJL010000305">
    <property type="protein sequence ID" value="CAJ0602017.1"/>
    <property type="molecule type" value="Genomic_DNA"/>
</dbReference>
<reference evidence="2" key="1">
    <citation type="submission" date="2023-07" db="EMBL/GenBank/DDBJ databases">
        <authorList>
            <consortium name="CYATHOMIX"/>
        </authorList>
    </citation>
    <scope>NUCLEOTIDE SEQUENCE</scope>
    <source>
        <strain evidence="2">N/A</strain>
    </source>
</reference>
<name>A0AA36M9X8_CYLNA</name>
<evidence type="ECO:0000313" key="2">
    <source>
        <dbReference type="EMBL" id="CAJ0602017.1"/>
    </source>
</evidence>
<evidence type="ECO:0000313" key="3">
    <source>
        <dbReference type="Proteomes" id="UP001176961"/>
    </source>
</evidence>
<dbReference type="AlphaFoldDB" id="A0AA36M9X8"/>
<protein>
    <submittedName>
        <fullName evidence="2">Uncharacterized protein</fullName>
    </submittedName>
</protein>
<accession>A0AA36M9X8</accession>